<keyword evidence="2" id="KW-1185">Reference proteome</keyword>
<gene>
    <name evidence="1" type="ORF">HMPREF9102_1749</name>
</gene>
<protein>
    <submittedName>
        <fullName evidence="1">Uncharacterized protein</fullName>
    </submittedName>
</protein>
<accession>A0ABP2LB20</accession>
<proteinExistence type="predicted"/>
<dbReference type="Proteomes" id="UP000006035">
    <property type="component" value="Unassembled WGS sequence"/>
</dbReference>
<comment type="caution">
    <text evidence="1">The sequence shown here is derived from an EMBL/GenBank/DDBJ whole genome shotgun (WGS) entry which is preliminary data.</text>
</comment>
<dbReference type="EMBL" id="AFTL01000014">
    <property type="protein sequence ID" value="EGS37002.1"/>
    <property type="molecule type" value="Genomic_DNA"/>
</dbReference>
<evidence type="ECO:0000313" key="2">
    <source>
        <dbReference type="Proteomes" id="UP000006035"/>
    </source>
</evidence>
<reference evidence="1 2" key="1">
    <citation type="submission" date="2011-05" db="EMBL/GenBank/DDBJ databases">
        <authorList>
            <person name="Durkin A.S."/>
            <person name="Kim M."/>
            <person name="Radune D."/>
            <person name="Hostetler J."/>
            <person name="Torralba M."/>
            <person name="Gillis M."/>
            <person name="Methe B."/>
            <person name="Sutton G."/>
            <person name="Nelson K.E."/>
        </authorList>
    </citation>
    <scope>NUCLEOTIDE SEQUENCE [LARGE SCALE GENOMIC DNA]</scope>
    <source>
        <strain evidence="1 2">F0423</strain>
    </source>
</reference>
<organism evidence="1 2">
    <name type="scientific">Limosilactobacillus oris F0423</name>
    <dbReference type="NCBI Taxonomy" id="944562"/>
    <lineage>
        <taxon>Bacteria</taxon>
        <taxon>Bacillati</taxon>
        <taxon>Bacillota</taxon>
        <taxon>Bacilli</taxon>
        <taxon>Lactobacillales</taxon>
        <taxon>Lactobacillaceae</taxon>
        <taxon>Limosilactobacillus</taxon>
    </lineage>
</organism>
<sequence>MSATLPSCRYSKAKALKIANFAQDENSPGPWWITREEAKLTNLIKANWNFILDYQLAFYV</sequence>
<name>A0ABP2LB20_9LACO</name>
<evidence type="ECO:0000313" key="1">
    <source>
        <dbReference type="EMBL" id="EGS37002.1"/>
    </source>
</evidence>